<proteinExistence type="predicted"/>
<comment type="caution">
    <text evidence="1">The sequence shown here is derived from an EMBL/GenBank/DDBJ whole genome shotgun (WGS) entry which is preliminary data.</text>
</comment>
<accession>A0AAD5XBI5</accession>
<dbReference type="InterPro" id="IPR032675">
    <property type="entry name" value="LRR_dom_sf"/>
</dbReference>
<organism evidence="1 2">
    <name type="scientific">Physocladia obscura</name>
    <dbReference type="NCBI Taxonomy" id="109957"/>
    <lineage>
        <taxon>Eukaryota</taxon>
        <taxon>Fungi</taxon>
        <taxon>Fungi incertae sedis</taxon>
        <taxon>Chytridiomycota</taxon>
        <taxon>Chytridiomycota incertae sedis</taxon>
        <taxon>Chytridiomycetes</taxon>
        <taxon>Chytridiales</taxon>
        <taxon>Chytriomycetaceae</taxon>
        <taxon>Physocladia</taxon>
    </lineage>
</organism>
<dbReference type="EMBL" id="JADGJH010004108">
    <property type="protein sequence ID" value="KAJ3087214.1"/>
    <property type="molecule type" value="Genomic_DNA"/>
</dbReference>
<dbReference type="AlphaFoldDB" id="A0AAD5XBI5"/>
<sequence>MSASLNSNFETIATTSSSQQLFAIPQSLLKSKKATNHHLPSLKEQHHPLTASNFNLHIKVASSPDLNKRSIRGTLSSEAISEIIKNSIPTSAFLSLSSLNLSNQIISHQSANLLASYLTTTYLRNLSLKSTSLSASSLSILLPACTRVNILDISNNIDSRHDNDCAALDTAALAVSRFIACADSQCRVFDVSANAFTGAGVVAIARAIGRRSRALEEFLACDLDLSIAFPELCKEAVRRKSGTSGNSSGTLKKLMLRKGNLLPRIFRQGLEALFLSGSKEFAESLENLDLGLNSFPPEIGHVLATLFQSTLLKSLTHLNISGSFNPNSHFLGDDSCEKLLYSLTRYIPLFHLNISRQQLGNRICNILKKILAQTGLQEIILIENNISDEGVMELSELMNLKPGGEMGRRL</sequence>
<evidence type="ECO:0000313" key="2">
    <source>
        <dbReference type="Proteomes" id="UP001211907"/>
    </source>
</evidence>
<name>A0AAD5XBI5_9FUNG</name>
<dbReference type="SUPFAM" id="SSF52047">
    <property type="entry name" value="RNI-like"/>
    <property type="match status" value="1"/>
</dbReference>
<evidence type="ECO:0000313" key="1">
    <source>
        <dbReference type="EMBL" id="KAJ3087214.1"/>
    </source>
</evidence>
<protein>
    <submittedName>
        <fullName evidence="1">Uncharacterized protein</fullName>
    </submittedName>
</protein>
<feature type="non-terminal residue" evidence="1">
    <location>
        <position position="410"/>
    </location>
</feature>
<reference evidence="1" key="1">
    <citation type="submission" date="2020-05" db="EMBL/GenBank/DDBJ databases">
        <title>Phylogenomic resolution of chytrid fungi.</title>
        <authorList>
            <person name="Stajich J.E."/>
            <person name="Amses K."/>
            <person name="Simmons R."/>
            <person name="Seto K."/>
            <person name="Myers J."/>
            <person name="Bonds A."/>
            <person name="Quandt C.A."/>
            <person name="Barry K."/>
            <person name="Liu P."/>
            <person name="Grigoriev I."/>
            <person name="Longcore J.E."/>
            <person name="James T.Y."/>
        </authorList>
    </citation>
    <scope>NUCLEOTIDE SEQUENCE</scope>
    <source>
        <strain evidence="1">JEL0513</strain>
    </source>
</reference>
<dbReference type="Proteomes" id="UP001211907">
    <property type="component" value="Unassembled WGS sequence"/>
</dbReference>
<gene>
    <name evidence="1" type="ORF">HK100_008453</name>
</gene>
<keyword evidence="2" id="KW-1185">Reference proteome</keyword>
<dbReference type="Gene3D" id="3.80.10.10">
    <property type="entry name" value="Ribonuclease Inhibitor"/>
    <property type="match status" value="2"/>
</dbReference>